<dbReference type="Proteomes" id="UP000652761">
    <property type="component" value="Unassembled WGS sequence"/>
</dbReference>
<keyword evidence="2" id="KW-1185">Reference proteome</keyword>
<proteinExistence type="predicted"/>
<dbReference type="EMBL" id="NMUH01011422">
    <property type="protein sequence ID" value="MQM21690.1"/>
    <property type="molecule type" value="Genomic_DNA"/>
</dbReference>
<gene>
    <name evidence="1" type="ORF">Taro_054733</name>
</gene>
<evidence type="ECO:0000313" key="1">
    <source>
        <dbReference type="EMBL" id="MQM21690.1"/>
    </source>
</evidence>
<organism evidence="1 2">
    <name type="scientific">Colocasia esculenta</name>
    <name type="common">Wild taro</name>
    <name type="synonym">Arum esculentum</name>
    <dbReference type="NCBI Taxonomy" id="4460"/>
    <lineage>
        <taxon>Eukaryota</taxon>
        <taxon>Viridiplantae</taxon>
        <taxon>Streptophyta</taxon>
        <taxon>Embryophyta</taxon>
        <taxon>Tracheophyta</taxon>
        <taxon>Spermatophyta</taxon>
        <taxon>Magnoliopsida</taxon>
        <taxon>Liliopsida</taxon>
        <taxon>Araceae</taxon>
        <taxon>Aroideae</taxon>
        <taxon>Colocasieae</taxon>
        <taxon>Colocasia</taxon>
    </lineage>
</organism>
<evidence type="ECO:0000313" key="2">
    <source>
        <dbReference type="Proteomes" id="UP000652761"/>
    </source>
</evidence>
<comment type="caution">
    <text evidence="1">The sequence shown here is derived from an EMBL/GenBank/DDBJ whole genome shotgun (WGS) entry which is preliminary data.</text>
</comment>
<accession>A0A843XRJ6</accession>
<reference evidence="1" key="1">
    <citation type="submission" date="2017-07" db="EMBL/GenBank/DDBJ databases">
        <title>Taro Niue Genome Assembly and Annotation.</title>
        <authorList>
            <person name="Atibalentja N."/>
            <person name="Keating K."/>
            <person name="Fields C.J."/>
        </authorList>
    </citation>
    <scope>NUCLEOTIDE SEQUENCE</scope>
    <source>
        <strain evidence="1">Niue_2</strain>
        <tissue evidence="1">Leaf</tissue>
    </source>
</reference>
<dbReference type="AlphaFoldDB" id="A0A843XRJ6"/>
<protein>
    <submittedName>
        <fullName evidence="1">Uncharacterized protein</fullName>
    </submittedName>
</protein>
<name>A0A843XRJ6_COLES</name>
<sequence length="89" mass="9778">MCFGCFQLPFGVACVGQLSLVPITEQFNPLAAWFKGRPASQNSCPALLLRRIPLVAFGVPLPLTPISPLCARDARRFTEGQCEDHTFKN</sequence>